<dbReference type="PANTHER" id="PTHR21178">
    <property type="entry name" value="CILIA- AND FLAGELLA-ASSOCIATED PROTEIN 61"/>
    <property type="match status" value="1"/>
</dbReference>
<reference evidence="2" key="1">
    <citation type="submission" date="2021-06" db="EMBL/GenBank/DDBJ databases">
        <authorList>
            <person name="Hodson N. C."/>
            <person name="Mongue J. A."/>
            <person name="Jaron S. K."/>
        </authorList>
    </citation>
    <scope>NUCLEOTIDE SEQUENCE</scope>
</reference>
<comment type="caution">
    <text evidence="2">The sequence shown here is derived from an EMBL/GenBank/DDBJ whole genome shotgun (WGS) entry which is preliminary data.</text>
</comment>
<evidence type="ECO:0000259" key="1">
    <source>
        <dbReference type="Pfam" id="PF16092"/>
    </source>
</evidence>
<accession>A0A8J2K5Z8</accession>
<name>A0A8J2K5Z8_9HEXA</name>
<feature type="domain" description="Cilia- and flagella-associated protein 61 N-terminal" evidence="1">
    <location>
        <begin position="29"/>
        <end position="155"/>
    </location>
</feature>
<evidence type="ECO:0000313" key="3">
    <source>
        <dbReference type="Proteomes" id="UP000708208"/>
    </source>
</evidence>
<dbReference type="AlphaFoldDB" id="A0A8J2K5Z8"/>
<dbReference type="OrthoDB" id="382863at2759"/>
<sequence length="162" mass="18039">MWDDNLDDPSELLLADAVFNQTSKVDFMVRKAEPADVPQIVKLIDNETRRIFPSCDAGKILEKSVFSLVLTDAAKLSSIMAHASFSDVPLDKNVNIDGKLWKTHDDLKSINSMNGLFLVFFVWSSEVLPDVALQEVIGNAFLTCTLVDYIILEMPDVNYAGI</sequence>
<dbReference type="Proteomes" id="UP000708208">
    <property type="component" value="Unassembled WGS sequence"/>
</dbReference>
<gene>
    <name evidence="2" type="ORF">AFUS01_LOCUS20698</name>
</gene>
<dbReference type="Pfam" id="PF16092">
    <property type="entry name" value="CFAP61_N"/>
    <property type="match status" value="1"/>
</dbReference>
<dbReference type="InterPro" id="IPR038884">
    <property type="entry name" value="CFAP61"/>
</dbReference>
<dbReference type="PANTHER" id="PTHR21178:SF8">
    <property type="entry name" value="CILIA- AND FLAGELLA-ASSOCIATED PROTEIN 61"/>
    <property type="match status" value="1"/>
</dbReference>
<organism evidence="2 3">
    <name type="scientific">Allacma fusca</name>
    <dbReference type="NCBI Taxonomy" id="39272"/>
    <lineage>
        <taxon>Eukaryota</taxon>
        <taxon>Metazoa</taxon>
        <taxon>Ecdysozoa</taxon>
        <taxon>Arthropoda</taxon>
        <taxon>Hexapoda</taxon>
        <taxon>Collembola</taxon>
        <taxon>Symphypleona</taxon>
        <taxon>Sminthuridae</taxon>
        <taxon>Allacma</taxon>
    </lineage>
</organism>
<protein>
    <recommendedName>
        <fullName evidence="1">Cilia- and flagella-associated protein 61 N-terminal domain-containing protein</fullName>
    </recommendedName>
</protein>
<proteinExistence type="predicted"/>
<evidence type="ECO:0000313" key="2">
    <source>
        <dbReference type="EMBL" id="CAG7732164.1"/>
    </source>
</evidence>
<keyword evidence="3" id="KW-1185">Reference proteome</keyword>
<dbReference type="EMBL" id="CAJVCH010226019">
    <property type="protein sequence ID" value="CAG7732164.1"/>
    <property type="molecule type" value="Genomic_DNA"/>
</dbReference>
<dbReference type="InterPro" id="IPR032151">
    <property type="entry name" value="CFAP61_N"/>
</dbReference>